<evidence type="ECO:0000313" key="3">
    <source>
        <dbReference type="Proteomes" id="UP001530315"/>
    </source>
</evidence>
<name>A0ABD3MP45_9STRA</name>
<feature type="transmembrane region" description="Helical" evidence="1">
    <location>
        <begin position="87"/>
        <end position="111"/>
    </location>
</feature>
<gene>
    <name evidence="2" type="ORF">ACHAW5_004176</name>
</gene>
<dbReference type="Proteomes" id="UP001530315">
    <property type="component" value="Unassembled WGS sequence"/>
</dbReference>
<reference evidence="2 3" key="1">
    <citation type="submission" date="2024-10" db="EMBL/GenBank/DDBJ databases">
        <title>Updated reference genomes for cyclostephanoid diatoms.</title>
        <authorList>
            <person name="Roberts W.R."/>
            <person name="Alverson A.J."/>
        </authorList>
    </citation>
    <scope>NUCLEOTIDE SEQUENCE [LARGE SCALE GENOMIC DNA]</scope>
    <source>
        <strain evidence="2 3">AJA276-08</strain>
    </source>
</reference>
<keyword evidence="1" id="KW-1133">Transmembrane helix</keyword>
<evidence type="ECO:0000313" key="2">
    <source>
        <dbReference type="EMBL" id="KAL3765769.1"/>
    </source>
</evidence>
<sequence>MTSIVIDRPPCLESFPQRRRRVSFSAEVTGYCVVSHEYPSDYFYTRSDVKRFRREASEERERREERGMEYSAPSPLERAFNVASSSVITASVLIIGLVAATMACLPILLLLRVSSILLFPFNTCQDDVDSSIRPYSPPTDVEASSFTERMLFNFLGNRPHSCSSSGQFEKQCIATLLSN</sequence>
<proteinExistence type="predicted"/>
<keyword evidence="1" id="KW-0472">Membrane</keyword>
<dbReference type="AlphaFoldDB" id="A0ABD3MP45"/>
<dbReference type="EMBL" id="JALLAZ020001743">
    <property type="protein sequence ID" value="KAL3765769.1"/>
    <property type="molecule type" value="Genomic_DNA"/>
</dbReference>
<evidence type="ECO:0000256" key="1">
    <source>
        <dbReference type="SAM" id="Phobius"/>
    </source>
</evidence>
<keyword evidence="3" id="KW-1185">Reference proteome</keyword>
<organism evidence="2 3">
    <name type="scientific">Stephanodiscus triporus</name>
    <dbReference type="NCBI Taxonomy" id="2934178"/>
    <lineage>
        <taxon>Eukaryota</taxon>
        <taxon>Sar</taxon>
        <taxon>Stramenopiles</taxon>
        <taxon>Ochrophyta</taxon>
        <taxon>Bacillariophyta</taxon>
        <taxon>Coscinodiscophyceae</taxon>
        <taxon>Thalassiosirophycidae</taxon>
        <taxon>Stephanodiscales</taxon>
        <taxon>Stephanodiscaceae</taxon>
        <taxon>Stephanodiscus</taxon>
    </lineage>
</organism>
<protein>
    <submittedName>
        <fullName evidence="2">Uncharacterized protein</fullName>
    </submittedName>
</protein>
<accession>A0ABD3MP45</accession>
<comment type="caution">
    <text evidence="2">The sequence shown here is derived from an EMBL/GenBank/DDBJ whole genome shotgun (WGS) entry which is preliminary data.</text>
</comment>
<keyword evidence="1" id="KW-0812">Transmembrane</keyword>